<dbReference type="STRING" id="42354.SAMN05216333_11153"/>
<feature type="region of interest" description="Disordered" evidence="1">
    <location>
        <begin position="73"/>
        <end position="143"/>
    </location>
</feature>
<protein>
    <recommendedName>
        <fullName evidence="2">eCIS core domain-containing protein</fullName>
    </recommendedName>
</protein>
<evidence type="ECO:0000313" key="3">
    <source>
        <dbReference type="EMBL" id="SEO50873.1"/>
    </source>
</evidence>
<accession>A0A1H8QAT7</accession>
<keyword evidence="4" id="KW-1185">Reference proteome</keyword>
<dbReference type="Pfam" id="PF13699">
    <property type="entry name" value="eCIS_core"/>
    <property type="match status" value="1"/>
</dbReference>
<name>A0A1H8QAT7_9PROT</name>
<evidence type="ECO:0000259" key="2">
    <source>
        <dbReference type="Pfam" id="PF13699"/>
    </source>
</evidence>
<dbReference type="Proteomes" id="UP000198814">
    <property type="component" value="Unassembled WGS sequence"/>
</dbReference>
<feature type="compositionally biased region" description="Low complexity" evidence="1">
    <location>
        <begin position="120"/>
        <end position="132"/>
    </location>
</feature>
<dbReference type="AlphaFoldDB" id="A0A1H8QAT7"/>
<evidence type="ECO:0000313" key="4">
    <source>
        <dbReference type="Proteomes" id="UP000198814"/>
    </source>
</evidence>
<organism evidence="3 4">
    <name type="scientific">Nitrosomonas oligotropha</name>
    <dbReference type="NCBI Taxonomy" id="42354"/>
    <lineage>
        <taxon>Bacteria</taxon>
        <taxon>Pseudomonadati</taxon>
        <taxon>Pseudomonadota</taxon>
        <taxon>Betaproteobacteria</taxon>
        <taxon>Nitrosomonadales</taxon>
        <taxon>Nitrosomonadaceae</taxon>
        <taxon>Nitrosomonas</taxon>
    </lineage>
</organism>
<feature type="compositionally biased region" description="Basic and acidic residues" evidence="1">
    <location>
        <begin position="82"/>
        <end position="110"/>
    </location>
</feature>
<feature type="domain" description="eCIS core" evidence="2">
    <location>
        <begin position="134"/>
        <end position="199"/>
    </location>
</feature>
<dbReference type="EMBL" id="FODO01000011">
    <property type="protein sequence ID" value="SEO50873.1"/>
    <property type="molecule type" value="Genomic_DNA"/>
</dbReference>
<reference evidence="4" key="1">
    <citation type="submission" date="2016-10" db="EMBL/GenBank/DDBJ databases">
        <authorList>
            <person name="Varghese N."/>
            <person name="Submissions S."/>
        </authorList>
    </citation>
    <scope>NUCLEOTIDE SEQUENCE [LARGE SCALE GENOMIC DNA]</scope>
    <source>
        <strain evidence="4">Nm76</strain>
    </source>
</reference>
<sequence length="235" mass="25911">MKRLSSIESERQQTRNPTAVAIISSVQQAFADNRESTANQRQLMTTMVNSPQAIAQRKISQLIHNSSRMLAQRKMLSGESVQRVEEDKSLQKKSEPIQRIEEEELQKKAATDSPAQLKEQSSAQTNNTANNTGLPDNLKSGIENLSGMSMDSVRVHYNSSQPAQLNALAYAQGTDIYVAPGQEQHLPHEAWHVVQQAQGRVQPTMQMKEGVPINDDRGLEHEADVMGAKALGSAV</sequence>
<evidence type="ECO:0000256" key="1">
    <source>
        <dbReference type="SAM" id="MobiDB-lite"/>
    </source>
</evidence>
<gene>
    <name evidence="3" type="ORF">SAMN05216333_11153</name>
</gene>
<proteinExistence type="predicted"/>
<dbReference type="RefSeq" id="WP_218131641.1">
    <property type="nucleotide sequence ID" value="NZ_FNOE01000009.1"/>
</dbReference>
<dbReference type="InterPro" id="IPR025295">
    <property type="entry name" value="eCIS_core_dom"/>
</dbReference>